<feature type="transmembrane region" description="Helical" evidence="2">
    <location>
        <begin position="790"/>
        <end position="808"/>
    </location>
</feature>
<feature type="region of interest" description="Disordered" evidence="1">
    <location>
        <begin position="39"/>
        <end position="131"/>
    </location>
</feature>
<evidence type="ECO:0000256" key="2">
    <source>
        <dbReference type="SAM" id="Phobius"/>
    </source>
</evidence>
<feature type="transmembrane region" description="Helical" evidence="2">
    <location>
        <begin position="622"/>
        <end position="642"/>
    </location>
</feature>
<feature type="transmembrane region" description="Helical" evidence="2">
    <location>
        <begin position="391"/>
        <end position="410"/>
    </location>
</feature>
<feature type="transmembrane region" description="Helical" evidence="2">
    <location>
        <begin position="148"/>
        <end position="173"/>
    </location>
</feature>
<feature type="transmembrane region" description="Helical" evidence="2">
    <location>
        <begin position="927"/>
        <end position="944"/>
    </location>
</feature>
<feature type="transmembrane region" description="Helical" evidence="2">
    <location>
        <begin position="978"/>
        <end position="995"/>
    </location>
</feature>
<feature type="transmembrane region" description="Helical" evidence="2">
    <location>
        <begin position="364"/>
        <end position="385"/>
    </location>
</feature>
<proteinExistence type="predicted"/>
<keyword evidence="2" id="KW-0812">Transmembrane</keyword>
<evidence type="ECO:0000313" key="3">
    <source>
        <dbReference type="EMBL" id="AFG38540.1"/>
    </source>
</evidence>
<feature type="compositionally biased region" description="Polar residues" evidence="1">
    <location>
        <begin position="70"/>
        <end position="79"/>
    </location>
</feature>
<keyword evidence="2" id="KW-1133">Transmembrane helix</keyword>
<evidence type="ECO:0000256" key="1">
    <source>
        <dbReference type="SAM" id="MobiDB-lite"/>
    </source>
</evidence>
<feature type="transmembrane region" description="Helical" evidence="2">
    <location>
        <begin position="468"/>
        <end position="487"/>
    </location>
</feature>
<evidence type="ECO:0008006" key="5">
    <source>
        <dbReference type="Google" id="ProtNLM"/>
    </source>
</evidence>
<feature type="compositionally biased region" description="Polar residues" evidence="1">
    <location>
        <begin position="106"/>
        <end position="121"/>
    </location>
</feature>
<feature type="transmembrane region" description="Helical" evidence="2">
    <location>
        <begin position="654"/>
        <end position="675"/>
    </location>
</feature>
<feature type="transmembrane region" description="Helical" evidence="2">
    <location>
        <begin position="307"/>
        <end position="324"/>
    </location>
</feature>
<dbReference type="Proteomes" id="UP000007383">
    <property type="component" value="Chromosome"/>
</dbReference>
<feature type="transmembrane region" description="Helical" evidence="2">
    <location>
        <begin position="687"/>
        <end position="706"/>
    </location>
</feature>
<feature type="transmembrane region" description="Helical" evidence="2">
    <location>
        <begin position="330"/>
        <end position="352"/>
    </location>
</feature>
<dbReference type="HOGENOM" id="CLU_272344_0_0_12"/>
<feature type="transmembrane region" description="Helical" evidence="2">
    <location>
        <begin position="562"/>
        <end position="580"/>
    </location>
</feature>
<reference evidence="4" key="1">
    <citation type="journal article" date="2013" name="Stand. Genomic Sci.">
        <title>Complete genome sequence of the halophilic bacterium Spirochaeta africana type strain (Z-7692(T)) from the alkaline Lake Magadi in the East African Rift.</title>
        <authorList>
            <person name="Liolos K."/>
            <person name="Abt B."/>
            <person name="Scheuner C."/>
            <person name="Teshima H."/>
            <person name="Held B."/>
            <person name="Lapidus A."/>
            <person name="Nolan M."/>
            <person name="Lucas S."/>
            <person name="Deshpande S."/>
            <person name="Cheng J.F."/>
            <person name="Tapia R."/>
            <person name="Goodwin L.A."/>
            <person name="Pitluck S."/>
            <person name="Pagani I."/>
            <person name="Ivanova N."/>
            <person name="Mavromatis K."/>
            <person name="Mikhailova N."/>
            <person name="Huntemann M."/>
            <person name="Pati A."/>
            <person name="Chen A."/>
            <person name="Palaniappan K."/>
            <person name="Land M."/>
            <person name="Rohde M."/>
            <person name="Tindall B.J."/>
            <person name="Detter J.C."/>
            <person name="Goker M."/>
            <person name="Bristow J."/>
            <person name="Eisen J.A."/>
            <person name="Markowitz V."/>
            <person name="Hugenholtz P."/>
            <person name="Woyke T."/>
            <person name="Klenk H.P."/>
            <person name="Kyrpides N.C."/>
        </authorList>
    </citation>
    <scope>NUCLEOTIDE SEQUENCE</scope>
    <source>
        <strain evidence="4">ATCC 700263 / DSM 8902 / Z-7692</strain>
    </source>
</reference>
<feature type="transmembrane region" description="Helical" evidence="2">
    <location>
        <begin position="210"/>
        <end position="228"/>
    </location>
</feature>
<feature type="transmembrane region" description="Helical" evidence="2">
    <location>
        <begin position="718"/>
        <end position="739"/>
    </location>
</feature>
<dbReference type="PATRIC" id="fig|889378.3.peg.2486"/>
<feature type="transmembrane region" description="Helical" evidence="2">
    <location>
        <begin position="592"/>
        <end position="616"/>
    </location>
</feature>
<dbReference type="EMBL" id="CP003282">
    <property type="protein sequence ID" value="AFG38540.1"/>
    <property type="molecule type" value="Genomic_DNA"/>
</dbReference>
<feature type="transmembrane region" description="Helical" evidence="2">
    <location>
        <begin position="759"/>
        <end position="778"/>
    </location>
</feature>
<feature type="transmembrane region" description="Helical" evidence="2">
    <location>
        <begin position="814"/>
        <end position="830"/>
    </location>
</feature>
<dbReference type="STRING" id="889378.Spiaf_2510"/>
<dbReference type="KEGG" id="sfc:Spiaf_2510"/>
<feature type="transmembrane region" description="Helical" evidence="2">
    <location>
        <begin position="6"/>
        <end position="23"/>
    </location>
</feature>
<organism evidence="3 4">
    <name type="scientific">Spirochaeta africana (strain ATCC 700263 / DSM 8902 / Z-7692)</name>
    <dbReference type="NCBI Taxonomy" id="889378"/>
    <lineage>
        <taxon>Bacteria</taxon>
        <taxon>Pseudomonadati</taxon>
        <taxon>Spirochaetota</taxon>
        <taxon>Spirochaetia</taxon>
        <taxon>Spirochaetales</taxon>
        <taxon>Spirochaetaceae</taxon>
        <taxon>Spirochaeta</taxon>
    </lineage>
</organism>
<feature type="transmembrane region" description="Helical" evidence="2">
    <location>
        <begin position="179"/>
        <end position="198"/>
    </location>
</feature>
<protein>
    <recommendedName>
        <fullName evidence="5">Membrane protein (DUF2339)</fullName>
    </recommendedName>
</protein>
<dbReference type="OrthoDB" id="344929at2"/>
<feature type="transmembrane region" description="Helical" evidence="2">
    <location>
        <begin position="842"/>
        <end position="861"/>
    </location>
</feature>
<evidence type="ECO:0000313" key="4">
    <source>
        <dbReference type="Proteomes" id="UP000007383"/>
    </source>
</evidence>
<keyword evidence="2" id="KW-0472">Membrane</keyword>
<dbReference type="RefSeq" id="WP_014456522.1">
    <property type="nucleotide sequence ID" value="NC_017098.1"/>
</dbReference>
<keyword evidence="4" id="KW-1185">Reference proteome</keyword>
<gene>
    <name evidence="3" type="ordered locus">Spiaf_2510</name>
</gene>
<feature type="transmembrane region" description="Helical" evidence="2">
    <location>
        <begin position="951"/>
        <end position="972"/>
    </location>
</feature>
<feature type="transmembrane region" description="Helical" evidence="2">
    <location>
        <begin position="873"/>
        <end position="891"/>
    </location>
</feature>
<feature type="transmembrane region" description="Helical" evidence="2">
    <location>
        <begin position="903"/>
        <end position="921"/>
    </location>
</feature>
<dbReference type="eggNOG" id="ENOG5033XD9">
    <property type="taxonomic scope" value="Bacteria"/>
</dbReference>
<dbReference type="AlphaFoldDB" id="H9ULZ7"/>
<accession>H9ULZ7</accession>
<name>H9ULZ7_SPIAZ</name>
<sequence>METLITLFVPVAVLLFALVFMQIEKLKQEIAELRRQHSDVRQYRSLSPGESAVSPTASPEPAKAADVDTESYNTTNSIDESGVPDVPLDHVPHTADTASAGPHAGNTPTGEPGTRQSSGHAGTTGELPTPAPLWQRLKPMVQMLLRGFWNHGLAVIGVVLLVAGVSFFGVWAATRLQPAVRFGLLVAAAGGLAGASLLVRQNTAIAAEWLRSAAAAVYLFATLGAGGISGLQFIYNPLGGLLLLASGIMVNLAIVLLHRATIFAALHIALSLIALSVAPQNVIILFAAAITVWAGLSIPVRRRADREHLVAILLFMGFMVSWALRAETHLAFYNLSALGIILLTGGLNIYIHYRQLYRSSRFELLPLIAHLANWGFLVIGILWFAPTLRLAAIPLFVGGLLLLVLAQHAARLGIDWLHSCDSLVALMLLALAAVSLVLLELPLHLVLWIVFAEAAIAARLVPRLGSALLDSVAAFFLPAAGLALLWFQLQYFDHFGGSSPLIETRVFTMLLCAAGLVTGLLLLQEQSARKTLGRKIGWMSGAVVAGLLLAGGSSLAVQYFGAGWGIQPAIAAVPGFYILLRARQRHTGLVAHGIAAGIFSYAVIASSAVMISLFAGERLHPLTFLILILQQPLLPAVLLGYAPPHRRNSSNPGVIWLMLTLSILLPYQLSLFAGVPTYTSPLAESAGIVWALMFALSIFGASSDRLQTDRIPELRTSLLRWAWLPLGLFGGFYILIASSSSMTIAGRPELLPAQIWRHIPLRWVTALMGLGAVVLAYTRRRSLPRQGWPDRVVAWLPEIGLGFLALVLLQEGSITSRPVLFSAAALLLIWPATRADWKLSRLSWSVAAGSGISSLLIIAAAPEVTFSATAPSAGAVLLLLALLLQFGVVVGSRWLHGPGWQHYLFTAPVFLGMAALVARSFPPSLHTLLIGVIALLLFTAGLHLQQAIYRHLSSALILIVLLRLVFIELAQAAMLDRAIAFVGMALILLLMNWIHKTAAARQEPRE</sequence>
<feature type="transmembrane region" description="Helical" evidence="2">
    <location>
        <begin position="234"/>
        <end position="253"/>
    </location>
</feature>
<feature type="transmembrane region" description="Helical" evidence="2">
    <location>
        <begin position="507"/>
        <end position="524"/>
    </location>
</feature>
<feature type="transmembrane region" description="Helical" evidence="2">
    <location>
        <begin position="536"/>
        <end position="556"/>
    </location>
</feature>